<sequence>MDNEKIYEIAFQIIVHAGESRSLSSEAMDAAENYDFERAEALLKQANQEFLNCHKIQTELLTNEANGEKNAINVILIHSQDHLTMATMAMDNAKRWIKINKKFKDLEEKNEKSNVDL</sequence>
<organism evidence="6 7">
    <name type="scientific">Anaerococcus degeneri</name>
    <dbReference type="NCBI Taxonomy" id="361500"/>
    <lineage>
        <taxon>Bacteria</taxon>
        <taxon>Bacillati</taxon>
        <taxon>Bacillota</taxon>
        <taxon>Tissierellia</taxon>
        <taxon>Tissierellales</taxon>
        <taxon>Peptoniphilaceae</taxon>
        <taxon>Anaerococcus</taxon>
    </lineage>
</organism>
<evidence type="ECO:0000256" key="2">
    <source>
        <dbReference type="ARBA" id="ARBA00022597"/>
    </source>
</evidence>
<dbReference type="PANTHER" id="PTHR34382:SF7">
    <property type="entry name" value="PTS SYSTEM N,N'-DIACETYLCHITOBIOSE-SPECIFIC EIIA COMPONENT"/>
    <property type="match status" value="1"/>
</dbReference>
<proteinExistence type="predicted"/>
<dbReference type="PROSITE" id="PS51095">
    <property type="entry name" value="PTS_EIIA_TYPE_3"/>
    <property type="match status" value="1"/>
</dbReference>
<keyword evidence="4" id="KW-0598">Phosphotransferase system</keyword>
<reference evidence="7" key="1">
    <citation type="submission" date="2023-07" db="EMBL/GenBank/DDBJ databases">
        <title>FDA dAtabase for Regulatory Grade micrObial Sequences (FDA-ARGOS): Supporting development and validation of Infectious Disease Dx tests.</title>
        <authorList>
            <person name="Sproer C."/>
            <person name="Gronow S."/>
            <person name="Severitt S."/>
            <person name="Schroder I."/>
            <person name="Tallon L."/>
            <person name="Sadzewicz L."/>
            <person name="Zhao X."/>
            <person name="Boylan J."/>
            <person name="Ott S."/>
            <person name="Bowen H."/>
            <person name="Vavikolanu K."/>
            <person name="Hazen T."/>
            <person name="Aluvathingal J."/>
            <person name="Nadendla S."/>
            <person name="Lowell S."/>
            <person name="Myers T."/>
            <person name="Yan Y."/>
        </authorList>
    </citation>
    <scope>NUCLEOTIDE SEQUENCE [LARGE SCALE GENOMIC DNA]</scope>
    <source>
        <strain evidence="7">FDAARGOS_1538</strain>
    </source>
</reference>
<name>A0ABS7YY86_9FIRM</name>
<evidence type="ECO:0000313" key="7">
    <source>
        <dbReference type="Proteomes" id="UP001198374"/>
    </source>
</evidence>
<dbReference type="SUPFAM" id="SSF46973">
    <property type="entry name" value="Enzyme IIa from lactose specific PTS, IIa-lac"/>
    <property type="match status" value="1"/>
</dbReference>
<evidence type="ECO:0000256" key="3">
    <source>
        <dbReference type="ARBA" id="ARBA00022679"/>
    </source>
</evidence>
<dbReference type="Pfam" id="PF02255">
    <property type="entry name" value="PTS_IIA"/>
    <property type="match status" value="1"/>
</dbReference>
<evidence type="ECO:0000256" key="4">
    <source>
        <dbReference type="ARBA" id="ARBA00022683"/>
    </source>
</evidence>
<keyword evidence="2" id="KW-0762">Sugar transport</keyword>
<feature type="modified residue" description="Phosphohistidine; by HPr" evidence="5">
    <location>
        <position position="78"/>
    </location>
</feature>
<comment type="caution">
    <text evidence="6">The sequence shown here is derived from an EMBL/GenBank/DDBJ whole genome shotgun (WGS) entry which is preliminary data.</text>
</comment>
<dbReference type="InterPro" id="IPR003188">
    <property type="entry name" value="PTS_IIA_lac/cel"/>
</dbReference>
<keyword evidence="3" id="KW-0808">Transferase</keyword>
<keyword evidence="1" id="KW-0813">Transport</keyword>
<dbReference type="EMBL" id="JAIWIY010000001">
    <property type="protein sequence ID" value="MCA2096410.1"/>
    <property type="molecule type" value="Genomic_DNA"/>
</dbReference>
<dbReference type="PIRSF" id="PIRSF000699">
    <property type="entry name" value="PTS_IILac_III"/>
    <property type="match status" value="1"/>
</dbReference>
<dbReference type="PANTHER" id="PTHR34382">
    <property type="entry name" value="PTS SYSTEM N,N'-DIACETYLCHITOBIOSE-SPECIFIC EIIA COMPONENT"/>
    <property type="match status" value="1"/>
</dbReference>
<protein>
    <submittedName>
        <fullName evidence="6">PTS lactose/cellobiose transporter subunit IIA</fullName>
    </submittedName>
</protein>
<evidence type="ECO:0000256" key="5">
    <source>
        <dbReference type="PROSITE-ProRule" id="PRU00418"/>
    </source>
</evidence>
<keyword evidence="7" id="KW-1185">Reference proteome</keyword>
<gene>
    <name evidence="6" type="ORF">LDJ82_05720</name>
</gene>
<dbReference type="Proteomes" id="UP001198374">
    <property type="component" value="Unassembled WGS sequence"/>
</dbReference>
<dbReference type="RefSeq" id="WP_209774489.1">
    <property type="nucleotide sequence ID" value="NZ_JAGGLO010000007.1"/>
</dbReference>
<accession>A0ABS7YY86</accession>
<dbReference type="InterPro" id="IPR036542">
    <property type="entry name" value="PTS_IIA_lac/cel_sf"/>
</dbReference>
<dbReference type="Gene3D" id="1.20.58.80">
    <property type="entry name" value="Phosphotransferase system, lactose/cellobiose-type IIA subunit"/>
    <property type="match status" value="1"/>
</dbReference>
<evidence type="ECO:0000313" key="6">
    <source>
        <dbReference type="EMBL" id="MCA2096410.1"/>
    </source>
</evidence>
<evidence type="ECO:0000256" key="1">
    <source>
        <dbReference type="ARBA" id="ARBA00022448"/>
    </source>
</evidence>